<sequence length="287" mass="32920">MPNFKTPTKMQSSSFYIVHTKPNTELVGSFSEYPSQAKTRNSENEDNSLNLPIKSKTHGFQLSKALKYNHSTFVIQSQDVKKKLFKNNLLSYGIPKTEKTKEKLVNLHFPFSINIIKLPTVTDEQIFNYILTNNITEKKYIQYSSFKNDKFPLFIFDNRSELPNVEVVGNMIKADVTSISKINGKPHKNKVYLRVLNKMKYKTVSNSKNACDQTFLISSDRSLICSKVGITNAISLFIRDFHKGEVSSKDYDYSTSVVPSVEEIKPNPPSYEDALEQCEPPRYRENN</sequence>
<evidence type="ECO:0000313" key="3">
    <source>
        <dbReference type="Proteomes" id="UP000094112"/>
    </source>
</evidence>
<keyword evidence="3" id="KW-1185">Reference proteome</keyword>
<evidence type="ECO:0000256" key="1">
    <source>
        <dbReference type="SAM" id="MobiDB-lite"/>
    </source>
</evidence>
<evidence type="ECO:0000313" key="2">
    <source>
        <dbReference type="EMBL" id="ODQ60849.1"/>
    </source>
</evidence>
<dbReference type="GeneID" id="30200418"/>
<organism evidence="2 3">
    <name type="scientific">Wickerhamomyces anomalus (strain ATCC 58044 / CBS 1984 / NCYC 433 / NRRL Y-366-8)</name>
    <name type="common">Yeast</name>
    <name type="synonym">Hansenula anomala</name>
    <dbReference type="NCBI Taxonomy" id="683960"/>
    <lineage>
        <taxon>Eukaryota</taxon>
        <taxon>Fungi</taxon>
        <taxon>Dikarya</taxon>
        <taxon>Ascomycota</taxon>
        <taxon>Saccharomycotina</taxon>
        <taxon>Saccharomycetes</taxon>
        <taxon>Phaffomycetales</taxon>
        <taxon>Wickerhamomycetaceae</taxon>
        <taxon>Wickerhamomyces</taxon>
    </lineage>
</organism>
<name>A0A1E3P5Y0_WICAA</name>
<dbReference type="AlphaFoldDB" id="A0A1E3P5Y0"/>
<reference evidence="2 3" key="1">
    <citation type="journal article" date="2016" name="Proc. Natl. Acad. Sci. U.S.A.">
        <title>Comparative genomics of biotechnologically important yeasts.</title>
        <authorList>
            <person name="Riley R."/>
            <person name="Haridas S."/>
            <person name="Wolfe K.H."/>
            <person name="Lopes M.R."/>
            <person name="Hittinger C.T."/>
            <person name="Goeker M."/>
            <person name="Salamov A.A."/>
            <person name="Wisecaver J.H."/>
            <person name="Long T.M."/>
            <person name="Calvey C.H."/>
            <person name="Aerts A.L."/>
            <person name="Barry K.W."/>
            <person name="Choi C."/>
            <person name="Clum A."/>
            <person name="Coughlan A.Y."/>
            <person name="Deshpande S."/>
            <person name="Douglass A.P."/>
            <person name="Hanson S.J."/>
            <person name="Klenk H.-P."/>
            <person name="LaButti K.M."/>
            <person name="Lapidus A."/>
            <person name="Lindquist E.A."/>
            <person name="Lipzen A.M."/>
            <person name="Meier-Kolthoff J.P."/>
            <person name="Ohm R.A."/>
            <person name="Otillar R.P."/>
            <person name="Pangilinan J.L."/>
            <person name="Peng Y."/>
            <person name="Rokas A."/>
            <person name="Rosa C.A."/>
            <person name="Scheuner C."/>
            <person name="Sibirny A.A."/>
            <person name="Slot J.C."/>
            <person name="Stielow J.B."/>
            <person name="Sun H."/>
            <person name="Kurtzman C.P."/>
            <person name="Blackwell M."/>
            <person name="Grigoriev I.V."/>
            <person name="Jeffries T.W."/>
        </authorList>
    </citation>
    <scope>NUCLEOTIDE SEQUENCE [LARGE SCALE GENOMIC DNA]</scope>
    <source>
        <strain evidence="3">ATCC 58044 / CBS 1984 / NCYC 433 / NRRL Y-366-8</strain>
    </source>
</reference>
<dbReference type="Proteomes" id="UP000094112">
    <property type="component" value="Unassembled WGS sequence"/>
</dbReference>
<gene>
    <name evidence="2" type="ORF">WICANDRAFT_61415</name>
</gene>
<accession>A0A1E3P5Y0</accession>
<proteinExistence type="predicted"/>
<feature type="region of interest" description="Disordered" evidence="1">
    <location>
        <begin position="264"/>
        <end position="287"/>
    </location>
</feature>
<protein>
    <submittedName>
        <fullName evidence="2">Uncharacterized protein</fullName>
    </submittedName>
</protein>
<dbReference type="RefSeq" id="XP_019040056.1">
    <property type="nucleotide sequence ID" value="XM_019183172.1"/>
</dbReference>
<dbReference type="EMBL" id="KV454209">
    <property type="protein sequence ID" value="ODQ60849.1"/>
    <property type="molecule type" value="Genomic_DNA"/>
</dbReference>